<keyword evidence="2" id="KW-1185">Reference proteome</keyword>
<name>A0A8J7C5D7_9CYAN</name>
<proteinExistence type="predicted"/>
<evidence type="ECO:0000313" key="1">
    <source>
        <dbReference type="EMBL" id="MBD2772994.1"/>
    </source>
</evidence>
<accession>A0A8J7C5D7</accession>
<dbReference type="AlphaFoldDB" id="A0A8J7C5D7"/>
<dbReference type="Proteomes" id="UP000629098">
    <property type="component" value="Unassembled WGS sequence"/>
</dbReference>
<dbReference type="RefSeq" id="WP_190828250.1">
    <property type="nucleotide sequence ID" value="NZ_CAWPPI010000048.1"/>
</dbReference>
<organism evidence="1 2">
    <name type="scientific">Iningainema tapete BLCC-T55</name>
    <dbReference type="NCBI Taxonomy" id="2748662"/>
    <lineage>
        <taxon>Bacteria</taxon>
        <taxon>Bacillati</taxon>
        <taxon>Cyanobacteriota</taxon>
        <taxon>Cyanophyceae</taxon>
        <taxon>Nostocales</taxon>
        <taxon>Scytonemataceae</taxon>
        <taxon>Iningainema tapete</taxon>
    </lineage>
</organism>
<evidence type="ECO:0000313" key="2">
    <source>
        <dbReference type="Proteomes" id="UP000629098"/>
    </source>
</evidence>
<protein>
    <submittedName>
        <fullName evidence="1">Uncharacterized protein</fullName>
    </submittedName>
</protein>
<gene>
    <name evidence="1" type="ORF">ICL16_13145</name>
</gene>
<comment type="caution">
    <text evidence="1">The sequence shown here is derived from an EMBL/GenBank/DDBJ whole genome shotgun (WGS) entry which is preliminary data.</text>
</comment>
<reference evidence="1" key="1">
    <citation type="submission" date="2020-09" db="EMBL/GenBank/DDBJ databases">
        <title>Iningainema tapete sp. nov. (Scytonemataceae, Cyanobacteria) from greenhouses in central Florida (USA) produces two types of nodularin with biosynthetic potential for microcystin-LR and anabaenopeptins.</title>
        <authorList>
            <person name="Berthold D.E."/>
            <person name="Lefler F.W."/>
            <person name="Huang I.-S."/>
            <person name="Abdulla H."/>
            <person name="Zimba P.V."/>
            <person name="Laughinghouse H.D. IV."/>
        </authorList>
    </citation>
    <scope>NUCLEOTIDE SEQUENCE</scope>
    <source>
        <strain evidence="1">BLCCT55</strain>
    </source>
</reference>
<dbReference type="EMBL" id="JACXAE010000048">
    <property type="protein sequence ID" value="MBD2772994.1"/>
    <property type="molecule type" value="Genomic_DNA"/>
</dbReference>
<sequence>MTTFSRSQFPEFFSGSDGIKIQLKIGDTPSVVRLQEQRNLHIGEQQSGLIELPSVFSHMSFLLIESLSVTQHGEFFTRSKKGSYETIVELGGHTSYRYHLNRKELEEIQQIYEQILENWIGWRLRDKKN</sequence>